<feature type="repeat" description="TPR" evidence="6">
    <location>
        <begin position="173"/>
        <end position="206"/>
    </location>
</feature>
<comment type="similarity">
    <text evidence="5">Belongs to the Rap family.</text>
</comment>
<comment type="subcellular location">
    <subcellularLocation>
        <location evidence="1">Cytoplasm</location>
    </subcellularLocation>
</comment>
<evidence type="ECO:0000313" key="8">
    <source>
        <dbReference type="Proteomes" id="UP000319296"/>
    </source>
</evidence>
<accession>A0A519BP24</accession>
<dbReference type="GO" id="GO:0005737">
    <property type="term" value="C:cytoplasm"/>
    <property type="evidence" value="ECO:0007669"/>
    <property type="project" value="UniProtKB-SubCell"/>
</dbReference>
<keyword evidence="4 6" id="KW-0802">TPR repeat</keyword>
<dbReference type="SUPFAM" id="SSF48452">
    <property type="entry name" value="TPR-like"/>
    <property type="match status" value="1"/>
</dbReference>
<name>A0A519BP24_9DELT</name>
<proteinExistence type="inferred from homology"/>
<dbReference type="Pfam" id="PF13424">
    <property type="entry name" value="TPR_12"/>
    <property type="match status" value="1"/>
</dbReference>
<dbReference type="PANTHER" id="PTHR46630:SF1">
    <property type="entry name" value="TETRATRICOPEPTIDE REPEAT PROTEIN 29"/>
    <property type="match status" value="1"/>
</dbReference>
<evidence type="ECO:0000256" key="2">
    <source>
        <dbReference type="ARBA" id="ARBA00022490"/>
    </source>
</evidence>
<dbReference type="Gene3D" id="1.25.40.10">
    <property type="entry name" value="Tetratricopeptide repeat domain"/>
    <property type="match status" value="2"/>
</dbReference>
<evidence type="ECO:0000256" key="6">
    <source>
        <dbReference type="PROSITE-ProRule" id="PRU00339"/>
    </source>
</evidence>
<dbReference type="InterPro" id="IPR051476">
    <property type="entry name" value="Bac_ResReg_Asp_Phosphatase"/>
</dbReference>
<dbReference type="InterPro" id="IPR011990">
    <property type="entry name" value="TPR-like_helical_dom_sf"/>
</dbReference>
<protein>
    <submittedName>
        <fullName evidence="7">Tetratricopeptide repeat protein</fullName>
    </submittedName>
</protein>
<evidence type="ECO:0000256" key="3">
    <source>
        <dbReference type="ARBA" id="ARBA00022737"/>
    </source>
</evidence>
<evidence type="ECO:0000256" key="4">
    <source>
        <dbReference type="ARBA" id="ARBA00022803"/>
    </source>
</evidence>
<organism evidence="7 8">
    <name type="scientific">Candidatus Acididesulfobacter diazotrophicus</name>
    <dbReference type="NCBI Taxonomy" id="2597226"/>
    <lineage>
        <taxon>Bacteria</taxon>
        <taxon>Deltaproteobacteria</taxon>
        <taxon>Candidatus Acidulodesulfobacterales</taxon>
        <taxon>Candidatus Acididesulfobacter</taxon>
    </lineage>
</organism>
<dbReference type="AlphaFoldDB" id="A0A519BP24"/>
<evidence type="ECO:0000256" key="1">
    <source>
        <dbReference type="ARBA" id="ARBA00004496"/>
    </source>
</evidence>
<dbReference type="Proteomes" id="UP000319296">
    <property type="component" value="Unassembled WGS sequence"/>
</dbReference>
<evidence type="ECO:0000256" key="5">
    <source>
        <dbReference type="ARBA" id="ARBA00038253"/>
    </source>
</evidence>
<dbReference type="Pfam" id="PF13181">
    <property type="entry name" value="TPR_8"/>
    <property type="match status" value="1"/>
</dbReference>
<sequence>MIKTILLLAVSFLFLSLFAVKSYALPYSTKECFDHISAQSFKTARTWGIRAVNDRPNSFYAHLCLGETDQYLGLYKPALYDFKQAIPLANDKNRLMLVYNWIGSVFDSVGNKKDALMYDFRSLKLARQLNNISLESEDINNIAGIYFNEGKYQKALRYEKKSLLLRTTKKGKAGSYNNIAMVYSNMNNYPEAVRYEIKALNLDENIGNYYRTANDYLNLGSLYTYAKNYVKAKRYILKGILMEKKIGNKDWIGIGYKYLGRLYRNEGHNKKALSYYQKAYNMFKISGDSSLAQDCLFMISKIKNETKK</sequence>
<gene>
    <name evidence="7" type="ORF">EVG15_02680</name>
</gene>
<dbReference type="SMART" id="SM00028">
    <property type="entry name" value="TPR"/>
    <property type="match status" value="5"/>
</dbReference>
<dbReference type="EMBL" id="SGBB01000003">
    <property type="protein sequence ID" value="RZD19026.1"/>
    <property type="molecule type" value="Genomic_DNA"/>
</dbReference>
<dbReference type="Pfam" id="PF13374">
    <property type="entry name" value="TPR_10"/>
    <property type="match status" value="1"/>
</dbReference>
<keyword evidence="3" id="KW-0677">Repeat</keyword>
<dbReference type="InterPro" id="IPR019734">
    <property type="entry name" value="TPR_rpt"/>
</dbReference>
<comment type="caution">
    <text evidence="7">The sequence shown here is derived from an EMBL/GenBank/DDBJ whole genome shotgun (WGS) entry which is preliminary data.</text>
</comment>
<keyword evidence="2" id="KW-0963">Cytoplasm</keyword>
<reference evidence="7 8" key="1">
    <citation type="journal article" date="2019" name="ISME J.">
        <title>Insights into ecological role of a new deltaproteobacterial order Candidatus Acidulodesulfobacterales by metagenomics and metatranscriptomics.</title>
        <authorList>
            <person name="Tan S."/>
            <person name="Liu J."/>
            <person name="Fang Y."/>
            <person name="Hedlund B.P."/>
            <person name="Lian Z.H."/>
            <person name="Huang L.Y."/>
            <person name="Li J.T."/>
            <person name="Huang L.N."/>
            <person name="Li W.J."/>
            <person name="Jiang H.C."/>
            <person name="Dong H.L."/>
            <person name="Shu W.S."/>
        </authorList>
    </citation>
    <scope>NUCLEOTIDE SEQUENCE [LARGE SCALE GENOMIC DNA]</scope>
    <source>
        <strain evidence="7">AP1</strain>
    </source>
</reference>
<dbReference type="PROSITE" id="PS50005">
    <property type="entry name" value="TPR"/>
    <property type="match status" value="1"/>
</dbReference>
<dbReference type="PANTHER" id="PTHR46630">
    <property type="entry name" value="TETRATRICOPEPTIDE REPEAT PROTEIN 29"/>
    <property type="match status" value="1"/>
</dbReference>
<evidence type="ECO:0000313" key="7">
    <source>
        <dbReference type="EMBL" id="RZD19026.1"/>
    </source>
</evidence>